<dbReference type="GO" id="GO:0005737">
    <property type="term" value="C:cytoplasm"/>
    <property type="evidence" value="ECO:0007669"/>
    <property type="project" value="TreeGrafter"/>
</dbReference>
<dbReference type="STRING" id="796925.A0A137PCV1"/>
<comment type="catalytic activity">
    <reaction evidence="1">
        <text>4-nitrophenyl phosphate + H2O = 4-nitrophenol + phosphate + H(+)</text>
        <dbReference type="Rhea" id="RHEA:21664"/>
        <dbReference type="ChEBI" id="CHEBI:15377"/>
        <dbReference type="ChEBI" id="CHEBI:15378"/>
        <dbReference type="ChEBI" id="CHEBI:43474"/>
        <dbReference type="ChEBI" id="CHEBI:57917"/>
        <dbReference type="ChEBI" id="CHEBI:61146"/>
        <dbReference type="EC" id="3.1.3.41"/>
    </reaction>
</comment>
<evidence type="ECO:0000256" key="2">
    <source>
        <dbReference type="PIRSR" id="PIRSR000915-1"/>
    </source>
</evidence>
<keyword evidence="6" id="KW-1185">Reference proteome</keyword>
<keyword evidence="1" id="KW-0378">Hydrolase</keyword>
<proteinExistence type="predicted"/>
<dbReference type="InterPro" id="IPR006357">
    <property type="entry name" value="HAD-SF_hydro_IIA"/>
</dbReference>
<dbReference type="PANTHER" id="PTHR19288">
    <property type="entry name" value="4-NITROPHENYLPHOSPHATASE-RELATED"/>
    <property type="match status" value="1"/>
</dbReference>
<dbReference type="OrthoDB" id="413953at2759"/>
<name>A0A137PCV1_CONC2</name>
<accession>A0A137PCV1</accession>
<feature type="active site" description="Nucleophile" evidence="2">
    <location>
        <position position="26"/>
    </location>
</feature>
<feature type="binding site" evidence="4">
    <location>
        <position position="28"/>
    </location>
    <ligand>
        <name>Mg(2+)</name>
        <dbReference type="ChEBI" id="CHEBI:18420"/>
    </ligand>
</feature>
<dbReference type="GO" id="GO:0046872">
    <property type="term" value="F:metal ion binding"/>
    <property type="evidence" value="ECO:0007669"/>
    <property type="project" value="UniProtKB-KW"/>
</dbReference>
<dbReference type="PIRSF" id="PIRSF000915">
    <property type="entry name" value="PGP-type_phosphatase"/>
    <property type="match status" value="1"/>
</dbReference>
<dbReference type="EC" id="3.1.3.41" evidence="1"/>
<dbReference type="GO" id="GO:0004035">
    <property type="term" value="F:alkaline phosphatase activity"/>
    <property type="evidence" value="ECO:0007669"/>
    <property type="project" value="TreeGrafter"/>
</dbReference>
<protein>
    <recommendedName>
        <fullName evidence="1">4-nitrophenylphosphatase</fullName>
        <shortName evidence="1">PNPPase</shortName>
        <ecNumber evidence="1">3.1.3.41</ecNumber>
    </recommendedName>
</protein>
<reference evidence="5 6" key="1">
    <citation type="journal article" date="2015" name="Genome Biol. Evol.">
        <title>Phylogenomic analyses indicate that early fungi evolved digesting cell walls of algal ancestors of land plants.</title>
        <authorList>
            <person name="Chang Y."/>
            <person name="Wang S."/>
            <person name="Sekimoto S."/>
            <person name="Aerts A.L."/>
            <person name="Choi C."/>
            <person name="Clum A."/>
            <person name="LaButti K.M."/>
            <person name="Lindquist E.A."/>
            <person name="Yee Ngan C."/>
            <person name="Ohm R.A."/>
            <person name="Salamov A.A."/>
            <person name="Grigoriev I.V."/>
            <person name="Spatafora J.W."/>
            <person name="Berbee M.L."/>
        </authorList>
    </citation>
    <scope>NUCLEOTIDE SEQUENCE [LARGE SCALE GENOMIC DNA]</scope>
    <source>
        <strain evidence="5 6">NRRL 28638</strain>
    </source>
</reference>
<dbReference type="InterPro" id="IPR036412">
    <property type="entry name" value="HAD-like_sf"/>
</dbReference>
<evidence type="ECO:0000256" key="4">
    <source>
        <dbReference type="PIRSR" id="PIRSR000915-3"/>
    </source>
</evidence>
<evidence type="ECO:0000256" key="3">
    <source>
        <dbReference type="PIRSR" id="PIRSR000915-2"/>
    </source>
</evidence>
<feature type="binding site" evidence="3">
    <location>
        <position position="221"/>
    </location>
    <ligand>
        <name>substrate</name>
    </ligand>
</feature>
<evidence type="ECO:0000313" key="6">
    <source>
        <dbReference type="Proteomes" id="UP000070444"/>
    </source>
</evidence>
<organism evidence="5 6">
    <name type="scientific">Conidiobolus coronatus (strain ATCC 28846 / CBS 209.66 / NRRL 28638)</name>
    <name type="common">Delacroixia coronata</name>
    <dbReference type="NCBI Taxonomy" id="796925"/>
    <lineage>
        <taxon>Eukaryota</taxon>
        <taxon>Fungi</taxon>
        <taxon>Fungi incertae sedis</taxon>
        <taxon>Zoopagomycota</taxon>
        <taxon>Entomophthoromycotina</taxon>
        <taxon>Entomophthoromycetes</taxon>
        <taxon>Entomophthorales</taxon>
        <taxon>Ancylistaceae</taxon>
        <taxon>Conidiobolus</taxon>
    </lineage>
</organism>
<comment type="cofactor">
    <cofactor evidence="4">
        <name>Mg(2+)</name>
        <dbReference type="ChEBI" id="CHEBI:18420"/>
    </cofactor>
    <text evidence="4">Divalent metal ions. Mg(2+) is the most effective.</text>
</comment>
<dbReference type="SUPFAM" id="SSF56784">
    <property type="entry name" value="HAD-like"/>
    <property type="match status" value="1"/>
</dbReference>
<feature type="active site" description="Proton donor" evidence="2">
    <location>
        <position position="28"/>
    </location>
</feature>
<dbReference type="NCBIfam" id="TIGR01460">
    <property type="entry name" value="HAD-SF-IIA"/>
    <property type="match status" value="1"/>
</dbReference>
<dbReference type="AlphaFoldDB" id="A0A137PCV1"/>
<keyword evidence="4" id="KW-0479">Metal-binding</keyword>
<keyword evidence="4" id="KW-0460">Magnesium</keyword>
<dbReference type="InterPro" id="IPR023214">
    <property type="entry name" value="HAD_sf"/>
</dbReference>
<evidence type="ECO:0000256" key="1">
    <source>
        <dbReference type="PIRNR" id="PIRNR000915"/>
    </source>
</evidence>
<dbReference type="Proteomes" id="UP000070444">
    <property type="component" value="Unassembled WGS sequence"/>
</dbReference>
<dbReference type="GO" id="GO:0008967">
    <property type="term" value="F:phosphoglycolate phosphatase activity"/>
    <property type="evidence" value="ECO:0007669"/>
    <property type="project" value="TreeGrafter"/>
</dbReference>
<sequence>MVKTTQKLNNTNVKEFLDKYDTFLFDCDGVIWSGSNAIPQVPETINWLKNTLNKQCLFLTNNATKSRDSYLKKFSDIGILISKDEFFSSSYLAGVYLKNVLQLPSDKKVFVIGMEGIKEELNGLNIDNYSLEDYHPVDEDDLSKLGPNLDVGALVIGMDRGINYAKYAHGYQLLTQKPLVHFIACNDDPTDTVNGKFFPGTGSIISPLINSTKRVPTVVGKPNISALESINALYQLDLCRTCMTDTDIQFGLSGNLGTLLVFSGLTNEEQFSSQSDIIPEYVAESVAQLYNLN</sequence>
<feature type="binding site" evidence="4">
    <location>
        <position position="26"/>
    </location>
    <ligand>
        <name>Mg(2+)</name>
        <dbReference type="ChEBI" id="CHEBI:18420"/>
    </ligand>
</feature>
<dbReference type="OMA" id="PPMHRET"/>
<gene>
    <name evidence="5" type="ORF">CONCODRAFT_4378</name>
</gene>
<dbReference type="PANTHER" id="PTHR19288:SF46">
    <property type="entry name" value="HALOACID DEHALOGENASE-LIKE HYDROLASE DOMAIN-CONTAINING PROTEIN 2"/>
    <property type="match status" value="1"/>
</dbReference>
<dbReference type="Pfam" id="PF13242">
    <property type="entry name" value="Hydrolase_like"/>
    <property type="match status" value="1"/>
</dbReference>
<evidence type="ECO:0000313" key="5">
    <source>
        <dbReference type="EMBL" id="KXN72771.1"/>
    </source>
</evidence>
<dbReference type="EMBL" id="KQ964447">
    <property type="protein sequence ID" value="KXN72771.1"/>
    <property type="molecule type" value="Genomic_DNA"/>
</dbReference>
<dbReference type="Gene3D" id="3.40.50.1000">
    <property type="entry name" value="HAD superfamily/HAD-like"/>
    <property type="match status" value="2"/>
</dbReference>
<dbReference type="Pfam" id="PF13344">
    <property type="entry name" value="Hydrolase_6"/>
    <property type="match status" value="1"/>
</dbReference>